<dbReference type="InParanoid" id="A0A2J6SGU6"/>
<evidence type="ECO:0000313" key="4">
    <source>
        <dbReference type="EMBL" id="PMD49996.1"/>
    </source>
</evidence>
<organism evidence="4 5">
    <name type="scientific">Hyaloscypha bicolor E</name>
    <dbReference type="NCBI Taxonomy" id="1095630"/>
    <lineage>
        <taxon>Eukaryota</taxon>
        <taxon>Fungi</taxon>
        <taxon>Dikarya</taxon>
        <taxon>Ascomycota</taxon>
        <taxon>Pezizomycotina</taxon>
        <taxon>Leotiomycetes</taxon>
        <taxon>Helotiales</taxon>
        <taxon>Hyaloscyphaceae</taxon>
        <taxon>Hyaloscypha</taxon>
        <taxon>Hyaloscypha bicolor</taxon>
    </lineage>
</organism>
<dbReference type="Gene3D" id="3.40.50.300">
    <property type="entry name" value="P-loop containing nucleotide triphosphate hydrolases"/>
    <property type="match status" value="1"/>
</dbReference>
<keyword evidence="1" id="KW-0677">Repeat</keyword>
<dbReference type="OrthoDB" id="443402at2759"/>
<feature type="domain" description="DUF7791" evidence="3">
    <location>
        <begin position="551"/>
        <end position="693"/>
    </location>
</feature>
<proteinExistence type="predicted"/>
<dbReference type="SUPFAM" id="SSF48403">
    <property type="entry name" value="Ankyrin repeat"/>
    <property type="match status" value="1"/>
</dbReference>
<sequence>MAEIVAALSLASNIVQFIDFGSNVLATGYRLHKNRSGGSDNVQEIKYVTSAIQRLAKSFTECLPDDSAIGELSRTEVELRKLANQCSVLAEELLSTVSKIEVQGRLKKWNSFRAALKSVLAEEKIAKIQGRLDKFRQGLILHIIACFRDDLNGSIAMQTSLASSMKKFNASTESIGERFLEFIKESKIWQEGYVTDCDRWRTEIMEAIHRDNNDFAGQVSLSHGKQEKLLLGKLIRLLQFEEMTDRHERIAEAYEETFQWIFNGEDMDSVEESTWSNFPKWLQAESTLYWITGKAGSGKSTLMKYIYQEPRTFRHLETWSAESPLVTAAFFFWNSGTHMQMSYKGLMQTLLHQILCKKPELTPQLLPERWETYCFFGNDLYHLTEKELRRAFDRLKIVEVSTARFCLFIDGLDEFDGDHTKLISFIKDLTGSPNIKVCVSSRPWVVFQDAFELEPSLRLEELTYPDIIHFIKSTFSKDDGFSELQKREPVYASQLLEDIAHKASGVFLWVHVVVQSLLAGLSNGDRVSDLQRRLHFLPPDLKNLYQKILDSLDPFYLEHASQIFHIIRVAEKPPSILLLSFADEELNTILDLKSAPLTSEEKTIRVNVMERRLNSRCKGLLEVAGIMDEDPFTRTRRGCSRRFVTTSTVQYLHRTVKDFIEDPKIWNWLLASRKTSYDPNFALSTAWLGFLKTCDLNPCFPDFDLDKKFFDFAMSKIWDKVEDCLGFAMLVGTEQQPVLVQLLDELDSTASQISAHLLNLSQGDSWRIPQKFSCTDPPGRPQVSVHATAQGVLQPHWACSLYDSPNDFAGLSFLSIAVRLDLFEYVRAKVHHGCLVKQDTGVWPLLHDCIIPTQTKCLKRLLPDKYAPNGFPNRKMIELLLDNGADPNKEIPGKQITVWEQFLWQEQRNSFTRSLGNYHKESVWRHLLEIVPLLLHAGADQRALWDHSLEHAVLVQLALEIH</sequence>
<dbReference type="InterPro" id="IPR056884">
    <property type="entry name" value="NPHP3-like_N"/>
</dbReference>
<dbReference type="InterPro" id="IPR036770">
    <property type="entry name" value="Ankyrin_rpt-contain_sf"/>
</dbReference>
<name>A0A2J6SGU6_9HELO</name>
<dbReference type="AlphaFoldDB" id="A0A2J6SGU6"/>
<dbReference type="SUPFAM" id="SSF52540">
    <property type="entry name" value="P-loop containing nucleoside triphosphate hydrolases"/>
    <property type="match status" value="1"/>
</dbReference>
<protein>
    <submittedName>
        <fullName evidence="4">Uncharacterized protein</fullName>
    </submittedName>
</protein>
<evidence type="ECO:0000256" key="1">
    <source>
        <dbReference type="ARBA" id="ARBA00022737"/>
    </source>
</evidence>
<evidence type="ECO:0000259" key="2">
    <source>
        <dbReference type="Pfam" id="PF24883"/>
    </source>
</evidence>
<dbReference type="RefSeq" id="XP_024726900.1">
    <property type="nucleotide sequence ID" value="XM_024887637.1"/>
</dbReference>
<dbReference type="Pfam" id="PF24883">
    <property type="entry name" value="NPHP3_N"/>
    <property type="match status" value="1"/>
</dbReference>
<evidence type="ECO:0000259" key="3">
    <source>
        <dbReference type="Pfam" id="PF25053"/>
    </source>
</evidence>
<dbReference type="PANTHER" id="PTHR10039:SF5">
    <property type="entry name" value="NACHT DOMAIN-CONTAINING PROTEIN"/>
    <property type="match status" value="1"/>
</dbReference>
<dbReference type="Proteomes" id="UP000235371">
    <property type="component" value="Unassembled WGS sequence"/>
</dbReference>
<reference evidence="4 5" key="1">
    <citation type="submission" date="2016-04" db="EMBL/GenBank/DDBJ databases">
        <title>A degradative enzymes factory behind the ericoid mycorrhizal symbiosis.</title>
        <authorList>
            <consortium name="DOE Joint Genome Institute"/>
            <person name="Martino E."/>
            <person name="Morin E."/>
            <person name="Grelet G."/>
            <person name="Kuo A."/>
            <person name="Kohler A."/>
            <person name="Daghino S."/>
            <person name="Barry K."/>
            <person name="Choi C."/>
            <person name="Cichocki N."/>
            <person name="Clum A."/>
            <person name="Copeland A."/>
            <person name="Hainaut M."/>
            <person name="Haridas S."/>
            <person name="Labutti K."/>
            <person name="Lindquist E."/>
            <person name="Lipzen A."/>
            <person name="Khouja H.-R."/>
            <person name="Murat C."/>
            <person name="Ohm R."/>
            <person name="Olson A."/>
            <person name="Spatafora J."/>
            <person name="Veneault-Fourrey C."/>
            <person name="Henrissat B."/>
            <person name="Grigoriev I."/>
            <person name="Martin F."/>
            <person name="Perotto S."/>
        </authorList>
    </citation>
    <scope>NUCLEOTIDE SEQUENCE [LARGE SCALE GENOMIC DNA]</scope>
    <source>
        <strain evidence="4 5">E</strain>
    </source>
</reference>
<keyword evidence="5" id="KW-1185">Reference proteome</keyword>
<dbReference type="InterPro" id="IPR056693">
    <property type="entry name" value="DUF7791"/>
</dbReference>
<accession>A0A2J6SGU6</accession>
<evidence type="ECO:0000313" key="5">
    <source>
        <dbReference type="Proteomes" id="UP000235371"/>
    </source>
</evidence>
<dbReference type="PANTHER" id="PTHR10039">
    <property type="entry name" value="AMELOGENIN"/>
    <property type="match status" value="1"/>
</dbReference>
<dbReference type="GeneID" id="36595713"/>
<dbReference type="Pfam" id="PF25053">
    <property type="entry name" value="DUF7791"/>
    <property type="match status" value="1"/>
</dbReference>
<dbReference type="STRING" id="1095630.A0A2J6SGU6"/>
<dbReference type="EMBL" id="KZ613914">
    <property type="protein sequence ID" value="PMD49996.1"/>
    <property type="molecule type" value="Genomic_DNA"/>
</dbReference>
<feature type="domain" description="Nephrocystin 3-like N-terminal" evidence="2">
    <location>
        <begin position="276"/>
        <end position="442"/>
    </location>
</feature>
<gene>
    <name evidence="4" type="ORF">K444DRAFT_670500</name>
</gene>
<dbReference type="InterPro" id="IPR027417">
    <property type="entry name" value="P-loop_NTPase"/>
</dbReference>